<organism evidence="7 8">
    <name type="scientific">Mucilaginibacter frigoritolerans</name>
    <dbReference type="NCBI Taxonomy" id="652788"/>
    <lineage>
        <taxon>Bacteria</taxon>
        <taxon>Pseudomonadati</taxon>
        <taxon>Bacteroidota</taxon>
        <taxon>Sphingobacteriia</taxon>
        <taxon>Sphingobacteriales</taxon>
        <taxon>Sphingobacteriaceae</taxon>
        <taxon>Mucilaginibacter</taxon>
    </lineage>
</organism>
<dbReference type="EC" id="2.1.1.-" evidence="6"/>
<keyword evidence="5 6" id="KW-0949">S-adenosyl-L-methionine</keyword>
<dbReference type="GO" id="GO:0070043">
    <property type="term" value="F:rRNA (guanine-N7-)-methyltransferase activity"/>
    <property type="evidence" value="ECO:0007669"/>
    <property type="project" value="UniProtKB-UniRule"/>
</dbReference>
<accession>A0A562UFX3</accession>
<dbReference type="Proteomes" id="UP000317010">
    <property type="component" value="Unassembled WGS sequence"/>
</dbReference>
<keyword evidence="4 6" id="KW-0808">Transferase</keyword>
<sequence length="209" mass="24149">MTSDIIVKYFPSLTEKQLQQFNRLPELYNYWNNQINVISRKDIDLLFERHILHSLGIAKVMQFLPGESVLDVGTGGGFPGIPLAILFPETQFYLVDSIGKKIKVVLEVAKALELKNVRASHNRAEEINEKFDFIVSRAVTRLGEFYPWIKDKFSKASKNVLSNGILYLKGGDLEEEIKESGLQVKQYYLKDYFKEEFFETKQVIYIKGK</sequence>
<comment type="function">
    <text evidence="6">Specifically methylates the N7 position of a guanine in 16S rRNA.</text>
</comment>
<comment type="caution">
    <text evidence="6">Lacks conserved residue(s) required for the propagation of feature annotation.</text>
</comment>
<dbReference type="EMBL" id="VLLI01000001">
    <property type="protein sequence ID" value="TWJ04736.1"/>
    <property type="molecule type" value="Genomic_DNA"/>
</dbReference>
<dbReference type="SUPFAM" id="SSF53335">
    <property type="entry name" value="S-adenosyl-L-methionine-dependent methyltransferases"/>
    <property type="match status" value="1"/>
</dbReference>
<evidence type="ECO:0000256" key="1">
    <source>
        <dbReference type="ARBA" id="ARBA00022490"/>
    </source>
</evidence>
<dbReference type="InterPro" id="IPR029063">
    <property type="entry name" value="SAM-dependent_MTases_sf"/>
</dbReference>
<dbReference type="Pfam" id="PF02527">
    <property type="entry name" value="GidB"/>
    <property type="match status" value="1"/>
</dbReference>
<evidence type="ECO:0000313" key="8">
    <source>
        <dbReference type="Proteomes" id="UP000317010"/>
    </source>
</evidence>
<feature type="binding site" evidence="6">
    <location>
        <position position="73"/>
    </location>
    <ligand>
        <name>S-adenosyl-L-methionine</name>
        <dbReference type="ChEBI" id="CHEBI:59789"/>
    </ligand>
</feature>
<dbReference type="PANTHER" id="PTHR31760:SF0">
    <property type="entry name" value="S-ADENOSYL-L-METHIONINE-DEPENDENT METHYLTRANSFERASES SUPERFAMILY PROTEIN"/>
    <property type="match status" value="1"/>
</dbReference>
<evidence type="ECO:0000256" key="2">
    <source>
        <dbReference type="ARBA" id="ARBA00022552"/>
    </source>
</evidence>
<evidence type="ECO:0000256" key="6">
    <source>
        <dbReference type="HAMAP-Rule" id="MF_00074"/>
    </source>
</evidence>
<dbReference type="CDD" id="cd02440">
    <property type="entry name" value="AdoMet_MTases"/>
    <property type="match status" value="1"/>
</dbReference>
<dbReference type="OrthoDB" id="9808773at2"/>
<dbReference type="HAMAP" id="MF_00074">
    <property type="entry name" value="16SrRNA_methyltr_G"/>
    <property type="match status" value="1"/>
</dbReference>
<comment type="subcellular location">
    <subcellularLocation>
        <location evidence="6">Cytoplasm</location>
    </subcellularLocation>
</comment>
<comment type="caution">
    <text evidence="7">The sequence shown here is derived from an EMBL/GenBank/DDBJ whole genome shotgun (WGS) entry which is preliminary data.</text>
</comment>
<keyword evidence="3 6" id="KW-0489">Methyltransferase</keyword>
<proteinExistence type="inferred from homology"/>
<comment type="similarity">
    <text evidence="6">Belongs to the methyltransferase superfamily. RNA methyltransferase RsmG family.</text>
</comment>
<keyword evidence="8" id="KW-1185">Reference proteome</keyword>
<dbReference type="GO" id="GO:0005829">
    <property type="term" value="C:cytosol"/>
    <property type="evidence" value="ECO:0007669"/>
    <property type="project" value="TreeGrafter"/>
</dbReference>
<feature type="binding site" evidence="6">
    <location>
        <position position="137"/>
    </location>
    <ligand>
        <name>S-adenosyl-L-methionine</name>
        <dbReference type="ChEBI" id="CHEBI:59789"/>
    </ligand>
</feature>
<evidence type="ECO:0000313" key="7">
    <source>
        <dbReference type="EMBL" id="TWJ04736.1"/>
    </source>
</evidence>
<keyword evidence="1 6" id="KW-0963">Cytoplasm</keyword>
<evidence type="ECO:0000256" key="4">
    <source>
        <dbReference type="ARBA" id="ARBA00022679"/>
    </source>
</evidence>
<dbReference type="PIRSF" id="PIRSF003078">
    <property type="entry name" value="GidB"/>
    <property type="match status" value="1"/>
</dbReference>
<feature type="binding site" evidence="6">
    <location>
        <position position="78"/>
    </location>
    <ligand>
        <name>S-adenosyl-L-methionine</name>
        <dbReference type="ChEBI" id="CHEBI:59789"/>
    </ligand>
</feature>
<keyword evidence="2 6" id="KW-0698">rRNA processing</keyword>
<dbReference type="InterPro" id="IPR003682">
    <property type="entry name" value="rRNA_ssu_MeTfrase_G"/>
</dbReference>
<dbReference type="AlphaFoldDB" id="A0A562UFX3"/>
<evidence type="ECO:0000256" key="3">
    <source>
        <dbReference type="ARBA" id="ARBA00022603"/>
    </source>
</evidence>
<protein>
    <recommendedName>
        <fullName evidence="6">Ribosomal RNA small subunit methyltransferase G</fullName>
        <ecNumber evidence="6">2.1.1.-</ecNumber>
    </recommendedName>
    <alternativeName>
        <fullName evidence="6">16S rRNA 7-methylguanosine methyltransferase</fullName>
        <shortName evidence="6">16S rRNA m7G methyltransferase</shortName>
    </alternativeName>
</protein>
<dbReference type="PANTHER" id="PTHR31760">
    <property type="entry name" value="S-ADENOSYL-L-METHIONINE-DEPENDENT METHYLTRANSFERASES SUPERFAMILY PROTEIN"/>
    <property type="match status" value="1"/>
</dbReference>
<dbReference type="Gene3D" id="3.40.50.150">
    <property type="entry name" value="Vaccinia Virus protein VP39"/>
    <property type="match status" value="1"/>
</dbReference>
<feature type="binding site" evidence="6">
    <location>
        <begin position="124"/>
        <end position="125"/>
    </location>
    <ligand>
        <name>S-adenosyl-L-methionine</name>
        <dbReference type="ChEBI" id="CHEBI:59789"/>
    </ligand>
</feature>
<gene>
    <name evidence="6" type="primary">rsmG</name>
    <name evidence="7" type="ORF">JN11_00457</name>
</gene>
<reference evidence="7 8" key="1">
    <citation type="submission" date="2019-07" db="EMBL/GenBank/DDBJ databases">
        <title>Genomic Encyclopedia of Archaeal and Bacterial Type Strains, Phase II (KMG-II): from individual species to whole genera.</title>
        <authorList>
            <person name="Goeker M."/>
        </authorList>
    </citation>
    <scope>NUCLEOTIDE SEQUENCE [LARGE SCALE GENOMIC DNA]</scope>
    <source>
        <strain evidence="7 8">ATCC BAA-1854</strain>
    </source>
</reference>
<dbReference type="NCBIfam" id="TIGR00138">
    <property type="entry name" value="rsmG_gidB"/>
    <property type="match status" value="1"/>
</dbReference>
<dbReference type="RefSeq" id="WP_144909649.1">
    <property type="nucleotide sequence ID" value="NZ_VLLI01000001.1"/>
</dbReference>
<evidence type="ECO:0000256" key="5">
    <source>
        <dbReference type="ARBA" id="ARBA00022691"/>
    </source>
</evidence>
<name>A0A562UFX3_9SPHI</name>